<keyword evidence="1" id="KW-0472">Membrane</keyword>
<evidence type="ECO:0000313" key="2">
    <source>
        <dbReference type="EMBL" id="TMQ70150.1"/>
    </source>
</evidence>
<proteinExistence type="predicted"/>
<dbReference type="SUPFAM" id="SSF82866">
    <property type="entry name" value="Multidrug efflux transporter AcrB transmembrane domain"/>
    <property type="match status" value="1"/>
</dbReference>
<evidence type="ECO:0000313" key="3">
    <source>
        <dbReference type="Proteomes" id="UP000319836"/>
    </source>
</evidence>
<gene>
    <name evidence="2" type="ORF">E6K80_09480</name>
</gene>
<evidence type="ECO:0000256" key="1">
    <source>
        <dbReference type="SAM" id="Phobius"/>
    </source>
</evidence>
<reference evidence="2 3" key="1">
    <citation type="journal article" date="2019" name="Nat. Microbiol.">
        <title>Mediterranean grassland soil C-N compound turnover is dependent on rainfall and depth, and is mediated by genomically divergent microorganisms.</title>
        <authorList>
            <person name="Diamond S."/>
            <person name="Andeer P.F."/>
            <person name="Li Z."/>
            <person name="Crits-Christoph A."/>
            <person name="Burstein D."/>
            <person name="Anantharaman K."/>
            <person name="Lane K.R."/>
            <person name="Thomas B.C."/>
            <person name="Pan C."/>
            <person name="Northen T.R."/>
            <person name="Banfield J.F."/>
        </authorList>
    </citation>
    <scope>NUCLEOTIDE SEQUENCE [LARGE SCALE GENOMIC DNA]</scope>
    <source>
        <strain evidence="2">WS_10</strain>
    </source>
</reference>
<dbReference type="GO" id="GO:0042910">
    <property type="term" value="F:xenobiotic transmembrane transporter activity"/>
    <property type="evidence" value="ECO:0007669"/>
    <property type="project" value="TreeGrafter"/>
</dbReference>
<dbReference type="InterPro" id="IPR001036">
    <property type="entry name" value="Acrflvin-R"/>
</dbReference>
<dbReference type="Gene3D" id="3.30.70.1430">
    <property type="entry name" value="Multidrug efflux transporter AcrB pore domain"/>
    <property type="match status" value="1"/>
</dbReference>
<keyword evidence="1" id="KW-1133">Transmembrane helix</keyword>
<comment type="caution">
    <text evidence="2">The sequence shown here is derived from an EMBL/GenBank/DDBJ whole genome shotgun (WGS) entry which is preliminary data.</text>
</comment>
<dbReference type="SUPFAM" id="SSF82693">
    <property type="entry name" value="Multidrug efflux transporter AcrB pore domain, PN1, PN2, PC1 and PC2 subdomains"/>
    <property type="match status" value="2"/>
</dbReference>
<dbReference type="GO" id="GO:0005886">
    <property type="term" value="C:plasma membrane"/>
    <property type="evidence" value="ECO:0007669"/>
    <property type="project" value="TreeGrafter"/>
</dbReference>
<dbReference type="Proteomes" id="UP000319836">
    <property type="component" value="Unassembled WGS sequence"/>
</dbReference>
<dbReference type="Gene3D" id="3.30.70.1320">
    <property type="entry name" value="Multidrug efflux transporter AcrB pore domain like"/>
    <property type="match status" value="1"/>
</dbReference>
<dbReference type="Pfam" id="PF00873">
    <property type="entry name" value="ACR_tran"/>
    <property type="match status" value="1"/>
</dbReference>
<feature type="non-terminal residue" evidence="2">
    <location>
        <position position="413"/>
    </location>
</feature>
<dbReference type="PANTHER" id="PTHR32063">
    <property type="match status" value="1"/>
</dbReference>
<dbReference type="SUPFAM" id="SSF82714">
    <property type="entry name" value="Multidrug efflux transporter AcrB TolC docking domain, DN and DC subdomains"/>
    <property type="match status" value="1"/>
</dbReference>
<dbReference type="Gene3D" id="1.20.1640.10">
    <property type="entry name" value="Multidrug efflux transporter AcrB transmembrane domain"/>
    <property type="match status" value="1"/>
</dbReference>
<dbReference type="InterPro" id="IPR027463">
    <property type="entry name" value="AcrB_DN_DC_subdom"/>
</dbReference>
<sequence>MNRFFERMHGQRRAILCGLLALTVVGYALGLRLPAAILPEVTFPRIKVIAESGERSGDEMLREVTRPLETSLRRVPGLLEMRSITSRGSTEINLDCSWSSNMDLTLQRVQAQVAAVRDAMPTGTSIDARLMNPALFPVLGFSLVSPGHGLAELRDVATLQIQPELSRLPGVAEVVIQGGGQLEARVTLDPTALEAHGLDAKCVADALTKTSTLESVGLLESNRELYLGLADARPPNLEALANVPIPVPDGAPARLGTLGRIALEEAPQFTRYAAQSSEAVLVNVLRQPSASTIDVAREARRWFDEHRSVLPSDTRIQVFYDQSDLVRDSVTSVRDSLIVGAVLAVILIILFLGSWKLGWTALIVLPASVGLTLFGSSLSHQSLNLMTLGGVAAAVGLVLDDASVVVEHLSHRA</sequence>
<feature type="transmembrane region" description="Helical" evidence="1">
    <location>
        <begin position="359"/>
        <end position="379"/>
    </location>
</feature>
<name>A0A538U2M0_UNCEI</name>
<dbReference type="PRINTS" id="PR00702">
    <property type="entry name" value="ACRIFLAVINRP"/>
</dbReference>
<dbReference type="AlphaFoldDB" id="A0A538U2M0"/>
<dbReference type="PANTHER" id="PTHR32063:SF0">
    <property type="entry name" value="SWARMING MOTILITY PROTEIN SWRC"/>
    <property type="match status" value="1"/>
</dbReference>
<protein>
    <submittedName>
        <fullName evidence="2">Efflux RND transporter permease subunit</fullName>
    </submittedName>
</protein>
<dbReference type="EMBL" id="VBPA01000231">
    <property type="protein sequence ID" value="TMQ70150.1"/>
    <property type="molecule type" value="Genomic_DNA"/>
</dbReference>
<keyword evidence="1" id="KW-0812">Transmembrane</keyword>
<dbReference type="Gene3D" id="3.30.2090.10">
    <property type="entry name" value="Multidrug efflux transporter AcrB TolC docking domain, DN and DC subdomains"/>
    <property type="match status" value="1"/>
</dbReference>
<accession>A0A538U2M0</accession>
<feature type="transmembrane region" description="Helical" evidence="1">
    <location>
        <begin position="336"/>
        <end position="352"/>
    </location>
</feature>
<organism evidence="2 3">
    <name type="scientific">Eiseniibacteriota bacterium</name>
    <dbReference type="NCBI Taxonomy" id="2212470"/>
    <lineage>
        <taxon>Bacteria</taxon>
        <taxon>Candidatus Eiseniibacteriota</taxon>
    </lineage>
</organism>